<evidence type="ECO:0000256" key="4">
    <source>
        <dbReference type="SAM" id="MobiDB-lite"/>
    </source>
</evidence>
<dbReference type="InterPro" id="IPR001680">
    <property type="entry name" value="WD40_rpt"/>
</dbReference>
<dbReference type="PROSITE" id="PS50082">
    <property type="entry name" value="WD_REPEATS_2"/>
    <property type="match status" value="3"/>
</dbReference>
<feature type="repeat" description="WD" evidence="3">
    <location>
        <begin position="194"/>
        <end position="219"/>
    </location>
</feature>
<dbReference type="PRINTS" id="PR00320">
    <property type="entry name" value="GPROTEINBRPT"/>
</dbReference>
<evidence type="ECO:0000256" key="3">
    <source>
        <dbReference type="PROSITE-ProRule" id="PRU00221"/>
    </source>
</evidence>
<reference evidence="5" key="3">
    <citation type="submission" date="2025-09" db="UniProtKB">
        <authorList>
            <consortium name="Ensembl"/>
        </authorList>
    </citation>
    <scope>IDENTIFICATION</scope>
</reference>
<dbReference type="PANTHER" id="PTHR19869">
    <property type="entry name" value="SPERMATID WD-REPEAT PROTEIN"/>
    <property type="match status" value="1"/>
</dbReference>
<dbReference type="EMBL" id="AHAT01021613">
    <property type="status" value="NOT_ANNOTATED_CDS"/>
    <property type="molecule type" value="Genomic_DNA"/>
</dbReference>
<evidence type="ECO:0000256" key="2">
    <source>
        <dbReference type="ARBA" id="ARBA00022737"/>
    </source>
</evidence>
<accession>W5M305</accession>
<dbReference type="PANTHER" id="PTHR19869:SF1">
    <property type="entry name" value="WD REPEAT-CONTAINING PROTEIN 31"/>
    <property type="match status" value="1"/>
</dbReference>
<feature type="region of interest" description="Disordered" evidence="4">
    <location>
        <begin position="1"/>
        <end position="55"/>
    </location>
</feature>
<reference evidence="5" key="2">
    <citation type="submission" date="2025-08" db="UniProtKB">
        <authorList>
            <consortium name="Ensembl"/>
        </authorList>
    </citation>
    <scope>IDENTIFICATION</scope>
</reference>
<dbReference type="Bgee" id="ENSLOCG00000002358">
    <property type="expression patterns" value="Expressed in camera-type eye and 11 other cell types or tissues"/>
</dbReference>
<dbReference type="OMA" id="KVICYPG"/>
<keyword evidence="2" id="KW-0677">Repeat</keyword>
<name>W5M305_LEPOC</name>
<dbReference type="HOGENOM" id="CLU_061931_0_0_1"/>
<dbReference type="InterPro" id="IPR036322">
    <property type="entry name" value="WD40_repeat_dom_sf"/>
</dbReference>
<dbReference type="InParanoid" id="W5M305"/>
<dbReference type="Proteomes" id="UP000018468">
    <property type="component" value="Linkage group LG21"/>
</dbReference>
<reference evidence="6" key="1">
    <citation type="submission" date="2011-12" db="EMBL/GenBank/DDBJ databases">
        <title>The Draft Genome of Lepisosteus oculatus.</title>
        <authorList>
            <consortium name="The Broad Institute Genome Assembly &amp; Analysis Group"/>
            <consortium name="Computational R&amp;D Group"/>
            <consortium name="and Sequencing Platform"/>
            <person name="Di Palma F."/>
            <person name="Alfoldi J."/>
            <person name="Johnson J."/>
            <person name="Berlin A."/>
            <person name="Gnerre S."/>
            <person name="Jaffe D."/>
            <person name="MacCallum I."/>
            <person name="Young S."/>
            <person name="Walker B.J."/>
            <person name="Lander E.S."/>
            <person name="Lindblad-Toh K."/>
        </authorList>
    </citation>
    <scope>NUCLEOTIDE SEQUENCE [LARGE SCALE GENOMIC DNA]</scope>
</reference>
<dbReference type="SUPFAM" id="SSF50978">
    <property type="entry name" value="WD40 repeat-like"/>
    <property type="match status" value="1"/>
</dbReference>
<feature type="repeat" description="WD" evidence="3">
    <location>
        <begin position="100"/>
        <end position="141"/>
    </location>
</feature>
<dbReference type="InterPro" id="IPR015943">
    <property type="entry name" value="WD40/YVTN_repeat-like_dom_sf"/>
</dbReference>
<dbReference type="InterPro" id="IPR019775">
    <property type="entry name" value="WD40_repeat_CS"/>
</dbReference>
<dbReference type="AlphaFoldDB" id="W5M305"/>
<feature type="compositionally biased region" description="Basic residues" evidence="4">
    <location>
        <begin position="29"/>
        <end position="38"/>
    </location>
</feature>
<dbReference type="SMART" id="SM00320">
    <property type="entry name" value="WD40"/>
    <property type="match status" value="4"/>
</dbReference>
<dbReference type="Gene3D" id="2.130.10.10">
    <property type="entry name" value="YVTN repeat-like/Quinoprotein amine dehydrogenase"/>
    <property type="match status" value="2"/>
</dbReference>
<dbReference type="STRING" id="7918.ENSLOCP00000002763"/>
<dbReference type="InterPro" id="IPR040066">
    <property type="entry name" value="WDR31"/>
</dbReference>
<organism evidence="5 6">
    <name type="scientific">Lepisosteus oculatus</name>
    <name type="common">Spotted gar</name>
    <dbReference type="NCBI Taxonomy" id="7918"/>
    <lineage>
        <taxon>Eukaryota</taxon>
        <taxon>Metazoa</taxon>
        <taxon>Chordata</taxon>
        <taxon>Craniata</taxon>
        <taxon>Vertebrata</taxon>
        <taxon>Euteleostomi</taxon>
        <taxon>Actinopterygii</taxon>
        <taxon>Neopterygii</taxon>
        <taxon>Holostei</taxon>
        <taxon>Semionotiformes</taxon>
        <taxon>Lepisosteidae</taxon>
        <taxon>Lepisosteus</taxon>
    </lineage>
</organism>
<dbReference type="Ensembl" id="ENSLOCT00000002769.1">
    <property type="protein sequence ID" value="ENSLOCP00000002763.1"/>
    <property type="gene ID" value="ENSLOCG00000002358.1"/>
</dbReference>
<dbReference type="PROSITE" id="PS50294">
    <property type="entry name" value="WD_REPEATS_REGION"/>
    <property type="match status" value="2"/>
</dbReference>
<protein>
    <submittedName>
        <fullName evidence="5">WD repeat domain 31</fullName>
    </submittedName>
</protein>
<sequence>VTQRTGWGGAPAQPRIPTPDRASADMGKRQSKVRRRTSAYRAVTGAEDSSPGEQEVQYSAAHSGAVNSVAALTSDLCVSGGSDKAVVVYNWRSGRLYQRLQGHTREVTKVGCVYSSGRVFSSSRDKTVLMWDLDRGDQPVGRFCGHDLVVSGLAVSPVPDGSRLCTGSRDNSLCLWDIESGEMLLKNSISRNLVTHLCWVPGGSCILQTSEDKTIRLWDSRCLGVASAFPAKQHIQTHCDVSPDARYCLSCSNGFGGQGCEATKWD</sequence>
<proteinExistence type="predicted"/>
<keyword evidence="6" id="KW-1185">Reference proteome</keyword>
<keyword evidence="1 3" id="KW-0853">WD repeat</keyword>
<feature type="repeat" description="WD" evidence="3">
    <location>
        <begin position="143"/>
        <end position="186"/>
    </location>
</feature>
<dbReference type="Pfam" id="PF00400">
    <property type="entry name" value="WD40"/>
    <property type="match status" value="3"/>
</dbReference>
<dbReference type="GeneTree" id="ENSGT00910000144273"/>
<dbReference type="PROSITE" id="PS00678">
    <property type="entry name" value="WD_REPEATS_1"/>
    <property type="match status" value="2"/>
</dbReference>
<evidence type="ECO:0000313" key="5">
    <source>
        <dbReference type="Ensembl" id="ENSLOCP00000002763.1"/>
    </source>
</evidence>
<evidence type="ECO:0000256" key="1">
    <source>
        <dbReference type="ARBA" id="ARBA00022574"/>
    </source>
</evidence>
<dbReference type="InterPro" id="IPR020472">
    <property type="entry name" value="WD40_PAC1"/>
</dbReference>
<evidence type="ECO:0000313" key="6">
    <source>
        <dbReference type="Proteomes" id="UP000018468"/>
    </source>
</evidence>
<dbReference type="eggNOG" id="KOG0279">
    <property type="taxonomic scope" value="Eukaryota"/>
</dbReference>